<evidence type="ECO:0000313" key="1">
    <source>
        <dbReference type="EMBL" id="ETJ44824.1"/>
    </source>
</evidence>
<protein>
    <recommendedName>
        <fullName evidence="2">DUF2686 family protein</fullName>
    </recommendedName>
</protein>
<dbReference type="EMBL" id="AZMM01001174">
    <property type="protein sequence ID" value="ETJ44824.1"/>
    <property type="molecule type" value="Genomic_DNA"/>
</dbReference>
<name>W1YUJ0_9ZZZZ</name>
<reference evidence="1" key="1">
    <citation type="submission" date="2013-12" db="EMBL/GenBank/DDBJ databases">
        <title>A Varibaculum cambriense genome reconstructed from a premature infant gut community with otherwise low bacterial novelty that shifts toward anaerobic metabolism during the third week of life.</title>
        <authorList>
            <person name="Brown C.T."/>
            <person name="Sharon I."/>
            <person name="Thomas B.C."/>
            <person name="Castelle C.J."/>
            <person name="Morowitz M.J."/>
            <person name="Banfield J.F."/>
        </authorList>
    </citation>
    <scope>NUCLEOTIDE SEQUENCE</scope>
</reference>
<feature type="non-terminal residue" evidence="1">
    <location>
        <position position="1"/>
    </location>
</feature>
<proteinExistence type="predicted"/>
<dbReference type="AlphaFoldDB" id="W1YUJ0"/>
<sequence>IGIEAYPGTAEIHAKMGYNVIPGDEDAPLKRMTLQPSSLPELFELKNGEWNYIGK</sequence>
<organism evidence="1">
    <name type="scientific">human gut metagenome</name>
    <dbReference type="NCBI Taxonomy" id="408170"/>
    <lineage>
        <taxon>unclassified sequences</taxon>
        <taxon>metagenomes</taxon>
        <taxon>organismal metagenomes</taxon>
    </lineage>
</organism>
<comment type="caution">
    <text evidence="1">The sequence shown here is derived from an EMBL/GenBank/DDBJ whole genome shotgun (WGS) entry which is preliminary data.</text>
</comment>
<gene>
    <name evidence="1" type="ORF">Q604_UNBC01174G0001</name>
</gene>
<accession>W1YUJ0</accession>
<dbReference type="InterPro" id="IPR021220">
    <property type="entry name" value="DUF2686"/>
</dbReference>
<dbReference type="Pfam" id="PF10887">
    <property type="entry name" value="DUF2686"/>
    <property type="match status" value="1"/>
</dbReference>
<evidence type="ECO:0008006" key="2">
    <source>
        <dbReference type="Google" id="ProtNLM"/>
    </source>
</evidence>